<dbReference type="GeneID" id="78773620"/>
<dbReference type="CTD" id="78773620"/>
<dbReference type="EMBL" id="WUAV01000001">
    <property type="protein sequence ID" value="KAF1771579.1"/>
    <property type="molecule type" value="Genomic_DNA"/>
</dbReference>
<reference evidence="1 2" key="1">
    <citation type="submission" date="2019-12" db="EMBL/GenBank/DDBJ databases">
        <title>Chromosome-level assembly of the Caenorhabditis remanei genome.</title>
        <authorList>
            <person name="Teterina A.A."/>
            <person name="Willis J.H."/>
            <person name="Phillips P.C."/>
        </authorList>
    </citation>
    <scope>NUCLEOTIDE SEQUENCE [LARGE SCALE GENOMIC DNA]</scope>
    <source>
        <strain evidence="1 2">PX506</strain>
        <tissue evidence="1">Whole organism</tissue>
    </source>
</reference>
<dbReference type="AlphaFoldDB" id="A0A6A5HUW1"/>
<dbReference type="KEGG" id="crq:GCK72_003406"/>
<dbReference type="RefSeq" id="XP_053592684.1">
    <property type="nucleotide sequence ID" value="XM_053724039.1"/>
</dbReference>
<evidence type="ECO:0000313" key="2">
    <source>
        <dbReference type="Proteomes" id="UP000483820"/>
    </source>
</evidence>
<proteinExistence type="predicted"/>
<organism evidence="1 2">
    <name type="scientific">Caenorhabditis remanei</name>
    <name type="common">Caenorhabditis vulgaris</name>
    <dbReference type="NCBI Taxonomy" id="31234"/>
    <lineage>
        <taxon>Eukaryota</taxon>
        <taxon>Metazoa</taxon>
        <taxon>Ecdysozoa</taxon>
        <taxon>Nematoda</taxon>
        <taxon>Chromadorea</taxon>
        <taxon>Rhabditida</taxon>
        <taxon>Rhabditina</taxon>
        <taxon>Rhabditomorpha</taxon>
        <taxon>Rhabditoidea</taxon>
        <taxon>Rhabditidae</taxon>
        <taxon>Peloderinae</taxon>
        <taxon>Caenorhabditis</taxon>
    </lineage>
</organism>
<dbReference type="Proteomes" id="UP000483820">
    <property type="component" value="Chromosome I"/>
</dbReference>
<comment type="caution">
    <text evidence="1">The sequence shown here is derived from an EMBL/GenBank/DDBJ whole genome shotgun (WGS) entry which is preliminary data.</text>
</comment>
<protein>
    <submittedName>
        <fullName evidence="1">Uncharacterized protein</fullName>
    </submittedName>
</protein>
<evidence type="ECO:0000313" key="1">
    <source>
        <dbReference type="EMBL" id="KAF1771579.1"/>
    </source>
</evidence>
<accession>A0A6A5HUW1</accession>
<name>A0A6A5HUW1_CAERE</name>
<sequence length="82" mass="9441">MDDKQFLRLALLSSQISTKTRVHSSEYVETRIYRCRVDICVDSSGKRLRPPADPTDANPRLLPRHRTTSLLFSISSKMFDSQ</sequence>
<gene>
    <name evidence="1" type="ORF">GCK72_003406</name>
</gene>